<evidence type="ECO:0000256" key="2">
    <source>
        <dbReference type="SAM" id="Phobius"/>
    </source>
</evidence>
<evidence type="ECO:0000313" key="4">
    <source>
        <dbReference type="Proteomes" id="UP001164746"/>
    </source>
</evidence>
<protein>
    <submittedName>
        <fullName evidence="3">Uncharacterized protein</fullName>
    </submittedName>
</protein>
<proteinExistence type="predicted"/>
<feature type="transmembrane region" description="Helical" evidence="2">
    <location>
        <begin position="21"/>
        <end position="38"/>
    </location>
</feature>
<sequence length="471" mass="52693">MASKRGCNIGSRLLHLGQKRKIGYVILVFLVVKSHGMLRQFLLLEDPRALAKFRKKHTWKRKLQFDIAIPDEEKLDNAYRTEEALTMLRNVFGCVSDRSTEAMRTQKVKFGAPLSTALKNGYLPIPMVKFLLSIPGGVFSPEAVAVVVVRYLVYDGAQLPTELHEHGGTVEKASRIMQLLIDNFGVARVFGQHNIEYFAEVTHIEIHVRETFKYQYTIAEDKYVDMALSRLRSGRETDGSRSDGEDMRDGGGDDDRGHHDDGEGESNLLVTSTVSVPEVSLVPSPEVSKRPKSVENSLNEAHNNTLPKPSLSRYNSVKRKQLERLRQRSDWFLGPSMVSSPSINISNPVIHIAKPAPSPPSHETIKPKLSGNSVTRSSSDGAVLEGFSDQDSVCSERSSRSESPASEPIRTNNAAMCVHKDIVHASTLDDIHMEYDQEEEKENIIGLTDDELTESEICYFMIEHKYGEPKS</sequence>
<keyword evidence="4" id="KW-1185">Reference proteome</keyword>
<name>A0ABY7EP28_MYAAR</name>
<feature type="region of interest" description="Disordered" evidence="1">
    <location>
        <begin position="232"/>
        <end position="311"/>
    </location>
</feature>
<gene>
    <name evidence="3" type="ORF">MAR_018909</name>
</gene>
<feature type="compositionally biased region" description="Basic and acidic residues" evidence="1">
    <location>
        <begin position="233"/>
        <end position="261"/>
    </location>
</feature>
<dbReference type="Proteomes" id="UP001164746">
    <property type="component" value="Chromosome 6"/>
</dbReference>
<feature type="region of interest" description="Disordered" evidence="1">
    <location>
        <begin position="353"/>
        <end position="412"/>
    </location>
</feature>
<keyword evidence="2" id="KW-1133">Transmembrane helix</keyword>
<dbReference type="EMBL" id="CP111017">
    <property type="protein sequence ID" value="WAR08951.1"/>
    <property type="molecule type" value="Genomic_DNA"/>
</dbReference>
<organism evidence="3 4">
    <name type="scientific">Mya arenaria</name>
    <name type="common">Soft-shell clam</name>
    <dbReference type="NCBI Taxonomy" id="6604"/>
    <lineage>
        <taxon>Eukaryota</taxon>
        <taxon>Metazoa</taxon>
        <taxon>Spiralia</taxon>
        <taxon>Lophotrochozoa</taxon>
        <taxon>Mollusca</taxon>
        <taxon>Bivalvia</taxon>
        <taxon>Autobranchia</taxon>
        <taxon>Heteroconchia</taxon>
        <taxon>Euheterodonta</taxon>
        <taxon>Imparidentia</taxon>
        <taxon>Neoheterodontei</taxon>
        <taxon>Myida</taxon>
        <taxon>Myoidea</taxon>
        <taxon>Myidae</taxon>
        <taxon>Mya</taxon>
    </lineage>
</organism>
<accession>A0ABY7EP28</accession>
<feature type="compositionally biased region" description="Polar residues" evidence="1">
    <location>
        <begin position="370"/>
        <end position="380"/>
    </location>
</feature>
<keyword evidence="2" id="KW-0472">Membrane</keyword>
<evidence type="ECO:0000256" key="1">
    <source>
        <dbReference type="SAM" id="MobiDB-lite"/>
    </source>
</evidence>
<evidence type="ECO:0000313" key="3">
    <source>
        <dbReference type="EMBL" id="WAR08951.1"/>
    </source>
</evidence>
<reference evidence="3" key="1">
    <citation type="submission" date="2022-11" db="EMBL/GenBank/DDBJ databases">
        <title>Centuries of genome instability and evolution in soft-shell clam transmissible cancer (bioRxiv).</title>
        <authorList>
            <person name="Hart S.F.M."/>
            <person name="Yonemitsu M.A."/>
            <person name="Giersch R.M."/>
            <person name="Beal B.F."/>
            <person name="Arriagada G."/>
            <person name="Davis B.W."/>
            <person name="Ostrander E.A."/>
            <person name="Goff S.P."/>
            <person name="Metzger M.J."/>
        </authorList>
    </citation>
    <scope>NUCLEOTIDE SEQUENCE</scope>
    <source>
        <strain evidence="3">MELC-2E11</strain>
        <tissue evidence="3">Siphon/mantle</tissue>
    </source>
</reference>
<feature type="compositionally biased region" description="Low complexity" evidence="1">
    <location>
        <begin position="265"/>
        <end position="286"/>
    </location>
</feature>
<feature type="compositionally biased region" description="Polar residues" evidence="1">
    <location>
        <begin position="294"/>
        <end position="311"/>
    </location>
</feature>
<keyword evidence="2" id="KW-0812">Transmembrane</keyword>